<dbReference type="Proteomes" id="UP000836788">
    <property type="component" value="Chromosome 25"/>
</dbReference>
<feature type="region of interest" description="Disordered" evidence="1">
    <location>
        <begin position="560"/>
        <end position="592"/>
    </location>
</feature>
<protein>
    <submittedName>
        <fullName evidence="2">Uncharacterized protein</fullName>
    </submittedName>
</protein>
<evidence type="ECO:0000256" key="1">
    <source>
        <dbReference type="SAM" id="MobiDB-lite"/>
    </source>
</evidence>
<dbReference type="EMBL" id="OU594966">
    <property type="protein sequence ID" value="CAG9287327.1"/>
    <property type="molecule type" value="Genomic_DNA"/>
</dbReference>
<feature type="compositionally biased region" description="Basic residues" evidence="1">
    <location>
        <begin position="44"/>
        <end position="62"/>
    </location>
</feature>
<feature type="region of interest" description="Disordered" evidence="1">
    <location>
        <begin position="33"/>
        <end position="92"/>
    </location>
</feature>
<proteinExistence type="predicted"/>
<reference evidence="2" key="1">
    <citation type="submission" date="2022-02" db="EMBL/GenBank/DDBJ databases">
        <authorList>
            <person name="Giguere J D."/>
        </authorList>
    </citation>
    <scope>NUCLEOTIDE SEQUENCE</scope>
    <source>
        <strain evidence="2">CCAP 1055/1</strain>
    </source>
</reference>
<name>A0A8J9SRG5_PHATR</name>
<dbReference type="AlphaFoldDB" id="A0A8J9SRG5"/>
<feature type="compositionally biased region" description="Basic and acidic residues" evidence="1">
    <location>
        <begin position="63"/>
        <end position="81"/>
    </location>
</feature>
<organism evidence="2">
    <name type="scientific">Phaeodactylum tricornutum</name>
    <name type="common">Diatom</name>
    <dbReference type="NCBI Taxonomy" id="2850"/>
    <lineage>
        <taxon>Eukaryota</taxon>
        <taxon>Sar</taxon>
        <taxon>Stramenopiles</taxon>
        <taxon>Ochrophyta</taxon>
        <taxon>Bacillariophyta</taxon>
        <taxon>Bacillariophyceae</taxon>
        <taxon>Bacillariophycidae</taxon>
        <taxon>Naviculales</taxon>
        <taxon>Phaeodactylaceae</taxon>
        <taxon>Phaeodactylum</taxon>
    </lineage>
</organism>
<gene>
    <name evidence="2" type="ORF">PTTT1_LOCUS35200</name>
</gene>
<evidence type="ECO:0000313" key="2">
    <source>
        <dbReference type="EMBL" id="CAG9287327.1"/>
    </source>
</evidence>
<feature type="compositionally biased region" description="Polar residues" evidence="1">
    <location>
        <begin position="560"/>
        <end position="570"/>
    </location>
</feature>
<sequence>MYETLRRTDRNRAKRTSCPPVLFTFDVNGANGGAGKSSVQLPVRKTKTKLTTKRSACARRKSSSSEKPQKVHSPPKSDRAASHARSYLRQPVERRCSRSRNLLKTYPSFADAERSCGLSHGILTKQFSSNGVRGEVRCQGYLWIRLPVTPFKCVEVINAGTQKVIRTLETRLIAAMDAGVLPSTISAWIKSGKEVNGKIYRYVDQVQTPNESTTELFPHTEPDLQQDAVTAGGRFIDLLNASTGGKKSFSSFTAAERAMGWARGSVSRKVIMSSQPINGMEWRLPRENLQSRNFAHSARGRARSTSSMDRHTSRAFTIPEPLVFGSLRAAPENRTHQSGVEEIDVRSGRVLKQFDSAEEAEIARGLRPTSVRDALSRSSPLAGGSFWRRVLDTQGPCRGLNANGMSVAKILVPVEQLEIRFDVDLVLGTYNSIEAAEMDQDVNPTTIRDALSREYPLANGFFWRRFGERRTPASCRKTQSTGIAVPVEQLDLCASNDYRVLRSFQSVEEAEEELGLAPTTIRDALQRKKPLAAGFFWRRHGETRSPEQMVTTPLARTQNGLLQEGNTPRSFSVRKATARKSPGGMAPEQCVS</sequence>
<dbReference type="InterPro" id="IPR003647">
    <property type="entry name" value="Intron_nuc_1_rpt"/>
</dbReference>
<dbReference type="SMART" id="SM00497">
    <property type="entry name" value="IENR1"/>
    <property type="match status" value="3"/>
</dbReference>
<accession>A0A8J9SRG5</accession>